<gene>
    <name evidence="1" type="ORF">B296_00044092</name>
</gene>
<reference evidence="1 2" key="1">
    <citation type="journal article" date="2014" name="Agronomy (Basel)">
        <title>A Draft Genome Sequence for Ensete ventricosum, the Drought-Tolerant Tree Against Hunger.</title>
        <authorList>
            <person name="Harrison J."/>
            <person name="Moore K.A."/>
            <person name="Paszkiewicz K."/>
            <person name="Jones T."/>
            <person name="Grant M."/>
            <person name="Ambacheew D."/>
            <person name="Muzemil S."/>
            <person name="Studholme D.J."/>
        </authorList>
    </citation>
    <scope>NUCLEOTIDE SEQUENCE [LARGE SCALE GENOMIC DNA]</scope>
</reference>
<organism evidence="1 2">
    <name type="scientific">Ensete ventricosum</name>
    <name type="common">Abyssinian banana</name>
    <name type="synonym">Musa ensete</name>
    <dbReference type="NCBI Taxonomy" id="4639"/>
    <lineage>
        <taxon>Eukaryota</taxon>
        <taxon>Viridiplantae</taxon>
        <taxon>Streptophyta</taxon>
        <taxon>Embryophyta</taxon>
        <taxon>Tracheophyta</taxon>
        <taxon>Spermatophyta</taxon>
        <taxon>Magnoliopsida</taxon>
        <taxon>Liliopsida</taxon>
        <taxon>Zingiberales</taxon>
        <taxon>Musaceae</taxon>
        <taxon>Ensete</taxon>
    </lineage>
</organism>
<evidence type="ECO:0000313" key="1">
    <source>
        <dbReference type="EMBL" id="RRT47940.1"/>
    </source>
</evidence>
<dbReference type="Proteomes" id="UP000287651">
    <property type="component" value="Unassembled WGS sequence"/>
</dbReference>
<sequence length="110" mass="12454">MVNMAPKDSNSAMRAQWPNLTYSAKVWDNSQAASEFGRGVLHLNLVKELYTLPSEVLMAQVVKQIVLGHHYQMVLLDRVHNVSGLVTIIGHRTTNLEEEVKKLRSEDNLE</sequence>
<dbReference type="EMBL" id="AMZH03014259">
    <property type="protein sequence ID" value="RRT47940.1"/>
    <property type="molecule type" value="Genomic_DNA"/>
</dbReference>
<accession>A0A426Y8A8</accession>
<evidence type="ECO:0000313" key="2">
    <source>
        <dbReference type="Proteomes" id="UP000287651"/>
    </source>
</evidence>
<proteinExistence type="predicted"/>
<comment type="caution">
    <text evidence="1">The sequence shown here is derived from an EMBL/GenBank/DDBJ whole genome shotgun (WGS) entry which is preliminary data.</text>
</comment>
<dbReference type="AlphaFoldDB" id="A0A426Y8A8"/>
<protein>
    <submittedName>
        <fullName evidence="1">Uncharacterized protein</fullName>
    </submittedName>
</protein>
<name>A0A426Y8A8_ENSVE</name>